<name>A0A0B2VEU4_TOXCA</name>
<dbReference type="Proteomes" id="UP000031036">
    <property type="component" value="Unassembled WGS sequence"/>
</dbReference>
<evidence type="ECO:0000313" key="2">
    <source>
        <dbReference type="Proteomes" id="UP000031036"/>
    </source>
</evidence>
<evidence type="ECO:0000313" key="1">
    <source>
        <dbReference type="EMBL" id="KHN80073.1"/>
    </source>
</evidence>
<protein>
    <submittedName>
        <fullName evidence="1">Uncharacterized protein</fullName>
    </submittedName>
</protein>
<sequence>MKDYLRKGCDFKRDWSSLSVNGGKKRKVIKMTTTNMDMEIAGKMRSGHERALFCALLISVLSRSLAFYDDLQEPKRGPLKRFFFGRYIWGTGQNARRFYDGGNDNAYLSGSSSTALQDPYEKSPRVRKAQLSKSNFAREFGFGKPFVYFGGFFRKP</sequence>
<comment type="caution">
    <text evidence="1">The sequence shown here is derived from an EMBL/GenBank/DDBJ whole genome shotgun (WGS) entry which is preliminary data.</text>
</comment>
<gene>
    <name evidence="1" type="ORF">Tcan_04364</name>
</gene>
<organism evidence="1 2">
    <name type="scientific">Toxocara canis</name>
    <name type="common">Canine roundworm</name>
    <dbReference type="NCBI Taxonomy" id="6265"/>
    <lineage>
        <taxon>Eukaryota</taxon>
        <taxon>Metazoa</taxon>
        <taxon>Ecdysozoa</taxon>
        <taxon>Nematoda</taxon>
        <taxon>Chromadorea</taxon>
        <taxon>Rhabditida</taxon>
        <taxon>Spirurina</taxon>
        <taxon>Ascaridomorpha</taxon>
        <taxon>Ascaridoidea</taxon>
        <taxon>Toxocaridae</taxon>
        <taxon>Toxocara</taxon>
    </lineage>
</organism>
<keyword evidence="2" id="KW-1185">Reference proteome</keyword>
<dbReference type="AlphaFoldDB" id="A0A0B2VEU4"/>
<reference evidence="1 2" key="1">
    <citation type="submission" date="2014-11" db="EMBL/GenBank/DDBJ databases">
        <title>Genetic blueprint of the zoonotic pathogen Toxocara canis.</title>
        <authorList>
            <person name="Zhu X.-Q."/>
            <person name="Korhonen P.K."/>
            <person name="Cai H."/>
            <person name="Young N.D."/>
            <person name="Nejsum P."/>
            <person name="von Samson-Himmelstjerna G."/>
            <person name="Boag P.R."/>
            <person name="Tan P."/>
            <person name="Li Q."/>
            <person name="Min J."/>
            <person name="Yang Y."/>
            <person name="Wang X."/>
            <person name="Fang X."/>
            <person name="Hall R.S."/>
            <person name="Hofmann A."/>
            <person name="Sternberg P.W."/>
            <person name="Jex A.R."/>
            <person name="Gasser R.B."/>
        </authorList>
    </citation>
    <scope>NUCLEOTIDE SEQUENCE [LARGE SCALE GENOMIC DNA]</scope>
    <source>
        <strain evidence="1">PN_DK_2014</strain>
    </source>
</reference>
<proteinExistence type="predicted"/>
<dbReference type="EMBL" id="JPKZ01001781">
    <property type="protein sequence ID" value="KHN80073.1"/>
    <property type="molecule type" value="Genomic_DNA"/>
</dbReference>
<accession>A0A0B2VEU4</accession>